<evidence type="ECO:0000256" key="1">
    <source>
        <dbReference type="SAM" id="MobiDB-lite"/>
    </source>
</evidence>
<feature type="region of interest" description="Disordered" evidence="1">
    <location>
        <begin position="24"/>
        <end position="52"/>
    </location>
</feature>
<sequence>MPGAKRRYRDRAHSAALTVSYFADHGGPRREWPRDATRRLQRSPLPPTRPRLVPRARIPQLSPSLRNLRRIPFIAARDSITAQRTEASD</sequence>
<evidence type="ECO:0000313" key="2">
    <source>
        <dbReference type="EMBL" id="CAK1545026.1"/>
    </source>
</evidence>
<proteinExistence type="predicted"/>
<keyword evidence="3" id="KW-1185">Reference proteome</keyword>
<dbReference type="EMBL" id="CAVLEF010000006">
    <property type="protein sequence ID" value="CAK1545026.1"/>
    <property type="molecule type" value="Genomic_DNA"/>
</dbReference>
<reference evidence="2 3" key="1">
    <citation type="submission" date="2023-11" db="EMBL/GenBank/DDBJ databases">
        <authorList>
            <person name="Okamura Y."/>
        </authorList>
    </citation>
    <scope>NUCLEOTIDE SEQUENCE [LARGE SCALE GENOMIC DNA]</scope>
</reference>
<protein>
    <submittedName>
        <fullName evidence="2">Uncharacterized protein</fullName>
    </submittedName>
</protein>
<name>A0AAV1J8T0_9NEOP</name>
<gene>
    <name evidence="2" type="ORF">LNINA_LOCUS4721</name>
</gene>
<feature type="compositionally biased region" description="Basic and acidic residues" evidence="1">
    <location>
        <begin position="26"/>
        <end position="38"/>
    </location>
</feature>
<evidence type="ECO:0000313" key="3">
    <source>
        <dbReference type="Proteomes" id="UP001497472"/>
    </source>
</evidence>
<accession>A0AAV1J8T0</accession>
<dbReference type="AlphaFoldDB" id="A0AAV1J8T0"/>
<organism evidence="2 3">
    <name type="scientific">Leptosia nina</name>
    <dbReference type="NCBI Taxonomy" id="320188"/>
    <lineage>
        <taxon>Eukaryota</taxon>
        <taxon>Metazoa</taxon>
        <taxon>Ecdysozoa</taxon>
        <taxon>Arthropoda</taxon>
        <taxon>Hexapoda</taxon>
        <taxon>Insecta</taxon>
        <taxon>Pterygota</taxon>
        <taxon>Neoptera</taxon>
        <taxon>Endopterygota</taxon>
        <taxon>Lepidoptera</taxon>
        <taxon>Glossata</taxon>
        <taxon>Ditrysia</taxon>
        <taxon>Papilionoidea</taxon>
        <taxon>Pieridae</taxon>
        <taxon>Pierinae</taxon>
        <taxon>Leptosia</taxon>
    </lineage>
</organism>
<comment type="caution">
    <text evidence="2">The sequence shown here is derived from an EMBL/GenBank/DDBJ whole genome shotgun (WGS) entry which is preliminary data.</text>
</comment>
<dbReference type="Proteomes" id="UP001497472">
    <property type="component" value="Unassembled WGS sequence"/>
</dbReference>